<name>A0ACB7IZE6_PLECO</name>
<evidence type="ECO:0000313" key="2">
    <source>
        <dbReference type="Proteomes" id="UP000824881"/>
    </source>
</evidence>
<protein>
    <submittedName>
        <fullName evidence="1">Uncharacterized protein</fullName>
    </submittedName>
</protein>
<gene>
    <name evidence="1" type="ORF">CCMSSC00406_0000348</name>
</gene>
<proteinExistence type="predicted"/>
<reference evidence="1 2" key="1">
    <citation type="journal article" date="2021" name="Appl. Environ. Microbiol.">
        <title>Genetic linkage and physical mapping for an oyster mushroom Pleurotus cornucopiae and QTL analysis for the trait cap color.</title>
        <authorList>
            <person name="Zhang Y."/>
            <person name="Gao W."/>
            <person name="Sonnenberg A."/>
            <person name="Chen Q."/>
            <person name="Zhang J."/>
            <person name="Huang C."/>
        </authorList>
    </citation>
    <scope>NUCLEOTIDE SEQUENCE [LARGE SCALE GENOMIC DNA]</scope>
    <source>
        <strain evidence="1">CCMSSC00406</strain>
    </source>
</reference>
<sequence length="1068" mass="116995">MATTASGVSLPDQQSNLEGLPNSLASLTLQNDGGQSDNSDEKPKPDSPPRPLKIYTPQQLLFLYESPLVQVPNGMPDLKDWFGTENEQNMNKKESETILPVSSARRHRRDPEDDTTARPSFRSALTQPSQMGNFKHQSLRAPDRDRDTRDFRDKEGHEHLRNLSDKYDRDRLGTNARNKDRDAAPHLTAGTSRLVGQTAGSTTTRRTEGREGARRRGDGDDWRRGIREMTGQILLAEIGMTVSGLARVDKTRDRDDRPLDRRDRDDYRRDYDRDSEHDDPRRWRDDGKREERLARRAGDRERPRERPVREYDSYRPTYDDTPGKKPRDRKVNGDDKDRDDRREREKEKEPAWMDTYIPSPSSGGIMGGNADEIDGIQAWKKDMKEKQEKEKSALQAAADDAPAPSLPPAPSANGMGGASNGLDEIQMFRMLMKKEDEKKKQVEAPDMVDAKTGPPIPPPPTNDSEKPVASVKPSPIISVTNNDGPNTLLTMLTQTTTTSQSITVLESSISTPPGLSDQNKPPTSRLFPISQATSTKPSEPTALPSHQLNPHPGSRLLAFGAPSNPVPKPHSPMSPSSLDPPMVANPHSASPAHGINAAMPKPELRPQQGFSPFEEGAAGGNPMLQGSEGFASYSQMGQSMRRVSGERAPPIPSENGLHVESSLPNDTANVALASSKGSRFAKFFDGNKNRDPVNARAQPSSGSPIGPSGGIRHDDHLVGNNGINVNDNRAMAEIFNMLSNSAQGRSLNGIHQPPSAMNGGHTSYGQPAQHTHSPLQMLGQQHPHQQQPLMHGNARLDSLYDSRLDDRSFVPDGMVPGLRNAPLPRGHDNGGMFPDAMDELHFARQQRMPLQQRVPEQMFPGQVPMFSQQPGRNAGIPIQQPPFRGGPSPISLQNQLQNQLPNHGQRLPPGLANLGGRPPHEPNQFMGNMQQNSALLNALQGSHLGQPTFNNLPNSNNLGFGPPMRGPPGHSPIQANLPHNNVGLGHPNNMDMRIPSQAQLMGLAGGGVRGFNPQQGPGQLPLLGMRQQPPILPPHMAQGGMPAHLQQQPNNPQNHDLMALLMGGPHRE</sequence>
<evidence type="ECO:0000313" key="1">
    <source>
        <dbReference type="EMBL" id="KAG9222963.1"/>
    </source>
</evidence>
<accession>A0ACB7IZE6</accession>
<comment type="caution">
    <text evidence="1">The sequence shown here is derived from an EMBL/GenBank/DDBJ whole genome shotgun (WGS) entry which is preliminary data.</text>
</comment>
<dbReference type="Proteomes" id="UP000824881">
    <property type="component" value="Unassembled WGS sequence"/>
</dbReference>
<organism evidence="1 2">
    <name type="scientific">Pleurotus cornucopiae</name>
    <name type="common">Cornucopia mushroom</name>
    <dbReference type="NCBI Taxonomy" id="5321"/>
    <lineage>
        <taxon>Eukaryota</taxon>
        <taxon>Fungi</taxon>
        <taxon>Dikarya</taxon>
        <taxon>Basidiomycota</taxon>
        <taxon>Agaricomycotina</taxon>
        <taxon>Agaricomycetes</taxon>
        <taxon>Agaricomycetidae</taxon>
        <taxon>Agaricales</taxon>
        <taxon>Pleurotineae</taxon>
        <taxon>Pleurotaceae</taxon>
        <taxon>Pleurotus</taxon>
    </lineage>
</organism>
<dbReference type="EMBL" id="WQMT02000005">
    <property type="protein sequence ID" value="KAG9222963.1"/>
    <property type="molecule type" value="Genomic_DNA"/>
</dbReference>
<keyword evidence="2" id="KW-1185">Reference proteome</keyword>